<dbReference type="InterPro" id="IPR029062">
    <property type="entry name" value="Class_I_gatase-like"/>
</dbReference>
<dbReference type="InterPro" id="IPR029010">
    <property type="entry name" value="ThuA-like"/>
</dbReference>
<dbReference type="Gene3D" id="3.40.50.880">
    <property type="match status" value="1"/>
</dbReference>
<keyword evidence="4" id="KW-1185">Reference proteome</keyword>
<dbReference type="RefSeq" id="WP_209653004.1">
    <property type="nucleotide sequence ID" value="NZ_JAGJCB010000003.1"/>
</dbReference>
<evidence type="ECO:0000256" key="1">
    <source>
        <dbReference type="SAM" id="MobiDB-lite"/>
    </source>
</evidence>
<accession>A0ABS4BR58</accession>
<gene>
    <name evidence="3" type="ORF">J8H85_04295</name>
</gene>
<comment type="caution">
    <text evidence="3">The sequence shown here is derived from an EMBL/GenBank/DDBJ whole genome shotgun (WGS) entry which is preliminary data.</text>
</comment>
<dbReference type="Proteomes" id="UP000670776">
    <property type="component" value="Unassembled WGS sequence"/>
</dbReference>
<proteinExistence type="predicted"/>
<reference evidence="3 4" key="1">
    <citation type="submission" date="2021-04" db="EMBL/GenBank/DDBJ databases">
        <title>Mariniflexile gromovii gen. nov., sp. nov., a gliding bacterium isolated from the sea urchin Strongylocentrotus intermedius.</title>
        <authorList>
            <person name="Ko S."/>
            <person name="Le V."/>
            <person name="Ahn C.-Y."/>
            <person name="Oh H.-M."/>
        </authorList>
    </citation>
    <scope>NUCLEOTIDE SEQUENCE [LARGE SCALE GENOMIC DNA]</scope>
    <source>
        <strain evidence="3 4">KCTC 12570</strain>
    </source>
</reference>
<dbReference type="PANTHER" id="PTHR40469">
    <property type="entry name" value="SECRETED GLYCOSYL HYDROLASE"/>
    <property type="match status" value="1"/>
</dbReference>
<dbReference type="EMBL" id="JAGJCB010000003">
    <property type="protein sequence ID" value="MBP0903039.1"/>
    <property type="molecule type" value="Genomic_DNA"/>
</dbReference>
<feature type="compositionally biased region" description="Basic and acidic residues" evidence="1">
    <location>
        <begin position="175"/>
        <end position="185"/>
    </location>
</feature>
<evidence type="ECO:0000313" key="4">
    <source>
        <dbReference type="Proteomes" id="UP000670776"/>
    </source>
</evidence>
<dbReference type="Pfam" id="PF06283">
    <property type="entry name" value="ThuA"/>
    <property type="match status" value="1"/>
</dbReference>
<protein>
    <submittedName>
        <fullName evidence="3">ThuA domain-containing protein</fullName>
    </submittedName>
</protein>
<evidence type="ECO:0000313" key="3">
    <source>
        <dbReference type="EMBL" id="MBP0903039.1"/>
    </source>
</evidence>
<evidence type="ECO:0000259" key="2">
    <source>
        <dbReference type="Pfam" id="PF06283"/>
    </source>
</evidence>
<feature type="domain" description="ThuA-like" evidence="2">
    <location>
        <begin position="101"/>
        <end position="296"/>
    </location>
</feature>
<feature type="region of interest" description="Disordered" evidence="1">
    <location>
        <begin position="174"/>
        <end position="194"/>
    </location>
</feature>
<sequence>MMKQIVFLLMSLCFFTKTFSDNAHKGKIKVLIVDGQNNHSVWPKSTIMMKQYLEETNLFEVDIERTHYLNNSETHKDWLPLANVPEGVEGKPITDPNFNPDFSKYDVIISNFGHRAADWTNETQKSFETYIKNGGGFVSVHAADNCFPEWEAYNKIIGIGGWGNRTEKNGPYLYIDEHDQPKKDYTPGPGGKHGKREDFLVTTYHKKHPITKGLPLSWMHADDECYAYMRGPAENVTILATAVTTLKAAELQQKEPVVMTVNYGKGRIFHTTLGHDTTALECVGFITLLKRGVEWAATGKVKQTKIPADFPTENKTSTREFQYNK</sequence>
<dbReference type="SUPFAM" id="SSF52317">
    <property type="entry name" value="Class I glutamine amidotransferase-like"/>
    <property type="match status" value="1"/>
</dbReference>
<dbReference type="PANTHER" id="PTHR40469:SF2">
    <property type="entry name" value="GALACTOSE-BINDING DOMAIN-LIKE SUPERFAMILY PROTEIN"/>
    <property type="match status" value="1"/>
</dbReference>
<name>A0ABS4BR58_9FLAO</name>
<organism evidence="3 4">
    <name type="scientific">Mariniflexile gromovii</name>
    <dbReference type="NCBI Taxonomy" id="362523"/>
    <lineage>
        <taxon>Bacteria</taxon>
        <taxon>Pseudomonadati</taxon>
        <taxon>Bacteroidota</taxon>
        <taxon>Flavobacteriia</taxon>
        <taxon>Flavobacteriales</taxon>
        <taxon>Flavobacteriaceae</taxon>
        <taxon>Mariniflexile</taxon>
    </lineage>
</organism>